<dbReference type="Pfam" id="PF00664">
    <property type="entry name" value="ABC_membrane"/>
    <property type="match status" value="2"/>
</dbReference>
<dbReference type="PROSITE" id="PS50929">
    <property type="entry name" value="ABC_TM1F"/>
    <property type="match status" value="2"/>
</dbReference>
<protein>
    <recommendedName>
        <fullName evidence="13">Leptomycin B resistance protein</fullName>
    </recommendedName>
</protein>
<sequence length="1235" mass="133967">MSEKDGSLSPGALRLELQDDEKEVLRRQIDTPESQMSRLALLYTCTTSYELLLLVISSIAAIIGGALQPVSFLLLGGLAQAFKEFFIGTSSGSHLSSLVAKFALYYVCIAIGQFVSVYISTAGFMIGGEKITQRLREKYLAAILRQNIAFFDVLGAGEITTRITSDMNLIQDSLTGKLSLTLYSCSNFGAALIISFVESWRMALILISAYVAETGSMSFFSSFMVKYTHKSLAAYAEGSTAAEEAISSIRHVTAFGIQDKLADRYQRFLTQAEKYGLRSRIALAAMMAVMNGVIFWTYGLTFWQGSRYLVVGDVELGALITILLATLTGAFTFGNIAPNFQAFSTGIAATGKILATVSRESPLDPSSTTGRRLEAVSGTIELKSIRYVYPSRPDVLTLDDVNLRFPAGKTTAIVGASGCGKSTLAGLIERFYEPLSGEILLDGHDIASLNLQWYRQQIAIVTQQPTLFATTVFQNIRFGLVGTEHENSPPDVIESLVFDAAKTANCFDFIANLPKGFHTSAERLVQAALDVAAKGRTTITISHRLSTITAAENIVVMSHGGVVEQGTHSDLLEKRSVYYELVEKQRMSTERDVGPSEERSTFDMDAELPGSKDEGNESHKHTYQIEQDPVSEGQDGDSDGKADGRFSLWELIKFVANFNKQETFTMLWGLIFSVITGAGNPTQAVFYGKAIAALSLPPNMYGQLRDDVNFWSLMYLMLGGTAFLGWGASGLCFAYCSERLIHRARDSSFRAILHQDISMFDKPGFSAGSITATLSTDATNLAGISGVTLGSIFIVSTTLVAGVAVSIAIGWKLGLVCTATIPIVLTCGLVRLKLLGEIAQQSKAAYAASAAYACEASSAIKTVASLNLETHVQKEYHTILETQRKKSVISTLKSSMFYAASQSANFLCIALAFWYGGSLIIHEGYSMVQFFIAYAAVIAGAFSAGAIFSFAPDMSKSRQAAQDIKTLLSRPVTIDTRQKTGEQLPNMDGSLEIRNIYFRYPSRPESVVLNGLSLSVQTGQYIGLVGASGCGKSTIISLLERFFDPEAGTILVDGKDISKLNIKSYRSHLALVSQEPTLYQGTIRENIIIGTDDDNLCEERVIQACKDANIYDFILSLPDGFSTVIGARGGMLSGGQQQRIAIARALLRDPRILLLDEATSALDSESEKVVQDALNAAAQGRTTVAVAHRISTVQKADCIYVLHEGNVVEQGTHLELMELGGRYFELVKLQSLESI</sequence>
<dbReference type="InterPro" id="IPR027417">
    <property type="entry name" value="P-loop_NTPase"/>
</dbReference>
<dbReference type="Pfam" id="PF00005">
    <property type="entry name" value="ABC_tran"/>
    <property type="match status" value="2"/>
</dbReference>
<keyword evidence="4" id="KW-0067">ATP-binding</keyword>
<evidence type="ECO:0000313" key="11">
    <source>
        <dbReference type="EMBL" id="KAJ5256176.1"/>
    </source>
</evidence>
<feature type="transmembrane region" description="Helical" evidence="8">
    <location>
        <begin position="781"/>
        <end position="807"/>
    </location>
</feature>
<feature type="transmembrane region" description="Helical" evidence="8">
    <location>
        <begin position="927"/>
        <end position="951"/>
    </location>
</feature>
<keyword evidence="2 8" id="KW-0812">Transmembrane</keyword>
<feature type="transmembrane region" description="Helical" evidence="8">
    <location>
        <begin position="708"/>
        <end position="736"/>
    </location>
</feature>
<dbReference type="CDD" id="cd18578">
    <property type="entry name" value="ABC_6TM_Pgp_ABCB1_D2_like"/>
    <property type="match status" value="1"/>
</dbReference>
<proteinExistence type="predicted"/>
<dbReference type="InterPro" id="IPR011527">
    <property type="entry name" value="ABC1_TM_dom"/>
</dbReference>
<feature type="transmembrane region" description="Helical" evidence="8">
    <location>
        <begin position="813"/>
        <end position="832"/>
    </location>
</feature>
<accession>A0ABQ8W6E3</accession>
<organism evidence="11 12">
    <name type="scientific">Penicillium chrysogenum</name>
    <name type="common">Penicillium notatum</name>
    <dbReference type="NCBI Taxonomy" id="5076"/>
    <lineage>
        <taxon>Eukaryota</taxon>
        <taxon>Fungi</taxon>
        <taxon>Dikarya</taxon>
        <taxon>Ascomycota</taxon>
        <taxon>Pezizomycotina</taxon>
        <taxon>Eurotiomycetes</taxon>
        <taxon>Eurotiomycetidae</taxon>
        <taxon>Eurotiales</taxon>
        <taxon>Aspergillaceae</taxon>
        <taxon>Penicillium</taxon>
        <taxon>Penicillium chrysogenum species complex</taxon>
    </lineage>
</organism>
<keyword evidence="3" id="KW-0547">Nucleotide-binding</keyword>
<comment type="subcellular location">
    <subcellularLocation>
        <location evidence="1">Membrane</location>
        <topology evidence="1">Multi-pass membrane protein</topology>
    </subcellularLocation>
</comment>
<evidence type="ECO:0000259" key="9">
    <source>
        <dbReference type="PROSITE" id="PS50893"/>
    </source>
</evidence>
<dbReference type="InterPro" id="IPR039421">
    <property type="entry name" value="Type_1_exporter"/>
</dbReference>
<dbReference type="SMART" id="SM00382">
    <property type="entry name" value="AAA"/>
    <property type="match status" value="2"/>
</dbReference>
<name>A0ABQ8W6E3_PENCH</name>
<evidence type="ECO:0000256" key="1">
    <source>
        <dbReference type="ARBA" id="ARBA00004141"/>
    </source>
</evidence>
<feature type="domain" description="ABC transporter" evidence="9">
    <location>
        <begin position="991"/>
        <end position="1229"/>
    </location>
</feature>
<dbReference type="PANTHER" id="PTHR43394">
    <property type="entry name" value="ATP-DEPENDENT PERMEASE MDL1, MITOCHONDRIAL"/>
    <property type="match status" value="1"/>
</dbReference>
<dbReference type="Gene3D" id="1.20.1560.10">
    <property type="entry name" value="ABC transporter type 1, transmembrane domain"/>
    <property type="match status" value="2"/>
</dbReference>
<dbReference type="InterPro" id="IPR036640">
    <property type="entry name" value="ABC1_TM_sf"/>
</dbReference>
<dbReference type="PROSITE" id="PS50893">
    <property type="entry name" value="ABC_TRANSPORTER_2"/>
    <property type="match status" value="2"/>
</dbReference>
<dbReference type="InterPro" id="IPR003439">
    <property type="entry name" value="ABC_transporter-like_ATP-bd"/>
</dbReference>
<evidence type="ECO:0000256" key="6">
    <source>
        <dbReference type="ARBA" id="ARBA00023136"/>
    </source>
</evidence>
<gene>
    <name evidence="11" type="ORF">N7505_011327</name>
</gene>
<evidence type="ECO:0000313" key="12">
    <source>
        <dbReference type="Proteomes" id="UP001220256"/>
    </source>
</evidence>
<evidence type="ECO:0000256" key="7">
    <source>
        <dbReference type="SAM" id="MobiDB-lite"/>
    </source>
</evidence>
<feature type="domain" description="ABC transporter" evidence="9">
    <location>
        <begin position="380"/>
        <end position="584"/>
    </location>
</feature>
<evidence type="ECO:0000256" key="4">
    <source>
        <dbReference type="ARBA" id="ARBA00022840"/>
    </source>
</evidence>
<feature type="transmembrane region" description="Helical" evidence="8">
    <location>
        <begin position="316"/>
        <end position="337"/>
    </location>
</feature>
<evidence type="ECO:0008006" key="13">
    <source>
        <dbReference type="Google" id="ProtNLM"/>
    </source>
</evidence>
<keyword evidence="5 8" id="KW-1133">Transmembrane helix</keyword>
<comment type="caution">
    <text evidence="11">The sequence shown here is derived from an EMBL/GenBank/DDBJ whole genome shotgun (WGS) entry which is preliminary data.</text>
</comment>
<keyword evidence="12" id="KW-1185">Reference proteome</keyword>
<feature type="transmembrane region" description="Helical" evidence="8">
    <location>
        <begin position="895"/>
        <end position="915"/>
    </location>
</feature>
<evidence type="ECO:0000256" key="8">
    <source>
        <dbReference type="SAM" id="Phobius"/>
    </source>
</evidence>
<dbReference type="CDD" id="cd18577">
    <property type="entry name" value="ABC_6TM_Pgp_ABCB1_D1_like"/>
    <property type="match status" value="1"/>
</dbReference>
<feature type="compositionally biased region" description="Basic and acidic residues" evidence="7">
    <location>
        <begin position="588"/>
        <end position="602"/>
    </location>
</feature>
<dbReference type="SUPFAM" id="SSF52540">
    <property type="entry name" value="P-loop containing nucleoside triphosphate hydrolases"/>
    <property type="match status" value="2"/>
</dbReference>
<feature type="transmembrane region" description="Helical" evidence="8">
    <location>
        <begin position="203"/>
        <end position="225"/>
    </location>
</feature>
<dbReference type="Gene3D" id="3.40.50.300">
    <property type="entry name" value="P-loop containing nucleotide triphosphate hydrolases"/>
    <property type="match status" value="3"/>
</dbReference>
<feature type="region of interest" description="Disordered" evidence="7">
    <location>
        <begin position="588"/>
        <end position="639"/>
    </location>
</feature>
<feature type="domain" description="ABC transmembrane type-1" evidence="10">
    <location>
        <begin position="55"/>
        <end position="345"/>
    </location>
</feature>
<reference evidence="11 12" key="1">
    <citation type="journal article" date="2023" name="IMA Fungus">
        <title>Comparative genomic study of the Penicillium genus elucidates a diverse pangenome and 15 lateral gene transfer events.</title>
        <authorList>
            <person name="Petersen C."/>
            <person name="Sorensen T."/>
            <person name="Nielsen M.R."/>
            <person name="Sondergaard T.E."/>
            <person name="Sorensen J.L."/>
            <person name="Fitzpatrick D.A."/>
            <person name="Frisvad J.C."/>
            <person name="Nielsen K.L."/>
        </authorList>
    </citation>
    <scope>NUCLEOTIDE SEQUENCE [LARGE SCALE GENOMIC DNA]</scope>
    <source>
        <strain evidence="11 12">IBT 3361</strain>
    </source>
</reference>
<feature type="transmembrane region" description="Helical" evidence="8">
    <location>
        <begin position="180"/>
        <end position="197"/>
    </location>
</feature>
<dbReference type="InterPro" id="IPR003593">
    <property type="entry name" value="AAA+_ATPase"/>
</dbReference>
<dbReference type="PANTHER" id="PTHR43394:SF18">
    <property type="entry name" value="ABC TRANSPORTER B FAMILY MEMBER 11-LIKE"/>
    <property type="match status" value="1"/>
</dbReference>
<evidence type="ECO:0000256" key="5">
    <source>
        <dbReference type="ARBA" id="ARBA00022989"/>
    </source>
</evidence>
<feature type="transmembrane region" description="Helical" evidence="8">
    <location>
        <begin position="51"/>
        <end position="82"/>
    </location>
</feature>
<dbReference type="InterPro" id="IPR017871">
    <property type="entry name" value="ABC_transporter-like_CS"/>
</dbReference>
<evidence type="ECO:0000256" key="2">
    <source>
        <dbReference type="ARBA" id="ARBA00022692"/>
    </source>
</evidence>
<keyword evidence="6 8" id="KW-0472">Membrane</keyword>
<dbReference type="PROSITE" id="PS00211">
    <property type="entry name" value="ABC_TRANSPORTER_1"/>
    <property type="match status" value="1"/>
</dbReference>
<feature type="transmembrane region" description="Helical" evidence="8">
    <location>
        <begin position="281"/>
        <end position="304"/>
    </location>
</feature>
<feature type="transmembrane region" description="Helical" evidence="8">
    <location>
        <begin position="667"/>
        <end position="688"/>
    </location>
</feature>
<feature type="transmembrane region" description="Helical" evidence="8">
    <location>
        <begin position="102"/>
        <end position="126"/>
    </location>
</feature>
<dbReference type="Proteomes" id="UP001220256">
    <property type="component" value="Unassembled WGS sequence"/>
</dbReference>
<feature type="compositionally biased region" description="Basic and acidic residues" evidence="7">
    <location>
        <begin position="610"/>
        <end position="620"/>
    </location>
</feature>
<dbReference type="EMBL" id="JAPVEB010000010">
    <property type="protein sequence ID" value="KAJ5256176.1"/>
    <property type="molecule type" value="Genomic_DNA"/>
</dbReference>
<evidence type="ECO:0000259" key="10">
    <source>
        <dbReference type="PROSITE" id="PS50929"/>
    </source>
</evidence>
<dbReference type="SUPFAM" id="SSF90123">
    <property type="entry name" value="ABC transporter transmembrane region"/>
    <property type="match status" value="2"/>
</dbReference>
<evidence type="ECO:0000256" key="3">
    <source>
        <dbReference type="ARBA" id="ARBA00022741"/>
    </source>
</evidence>
<dbReference type="CDD" id="cd03249">
    <property type="entry name" value="ABC_MTABC3_MDL1_MDL2"/>
    <property type="match status" value="1"/>
</dbReference>
<feature type="domain" description="ABC transmembrane type-1" evidence="10">
    <location>
        <begin position="667"/>
        <end position="956"/>
    </location>
</feature>